<sequence length="186" mass="20445">MKNIVGMLGILLMLSGCAAINDLSSYSISENELKSSLDDHVSKLKREVSLAGIPLELNVSEMDIQVGPDNRQVVMLQTKATATVKAFGFTYPADVNLQIEGQPFYDAEKKAIFVRSLRLLDSTIEANGYRGNLAPVSDKFMSLFNGYLATHPVYELDTRSTLMNMAASMPLTLAIEPGKLVIRQQQ</sequence>
<dbReference type="Gene3D" id="3.15.10.40">
    <property type="entry name" value="Uncharacterised protein PF07273, DUF1439"/>
    <property type="match status" value="1"/>
</dbReference>
<dbReference type="Pfam" id="PF07273">
    <property type="entry name" value="DUF1439"/>
    <property type="match status" value="1"/>
</dbReference>
<keyword evidence="1" id="KW-0732">Signal</keyword>
<dbReference type="PROSITE" id="PS51257">
    <property type="entry name" value="PROKAR_LIPOPROTEIN"/>
    <property type="match status" value="1"/>
</dbReference>
<organism evidence="2 3">
    <name type="scientific">Salinimonas iocasae</name>
    <dbReference type="NCBI Taxonomy" id="2572577"/>
    <lineage>
        <taxon>Bacteria</taxon>
        <taxon>Pseudomonadati</taxon>
        <taxon>Pseudomonadota</taxon>
        <taxon>Gammaproteobacteria</taxon>
        <taxon>Alteromonadales</taxon>
        <taxon>Alteromonadaceae</taxon>
        <taxon>Alteromonas/Salinimonas group</taxon>
        <taxon>Salinimonas</taxon>
    </lineage>
</organism>
<name>A0A5B7YHS8_9ALTE</name>
<evidence type="ECO:0000313" key="2">
    <source>
        <dbReference type="EMBL" id="QCZ95075.1"/>
    </source>
</evidence>
<feature type="chain" id="PRO_5023141617" evidence="1">
    <location>
        <begin position="19"/>
        <end position="186"/>
    </location>
</feature>
<dbReference type="AlphaFoldDB" id="A0A5B7YHS8"/>
<keyword evidence="3" id="KW-1185">Reference proteome</keyword>
<protein>
    <submittedName>
        <fullName evidence="2">DUF1439 domain-containing protein</fullName>
    </submittedName>
</protein>
<gene>
    <name evidence="2" type="ORF">FBQ74_17040</name>
</gene>
<dbReference type="RefSeq" id="WP_139757805.1">
    <property type="nucleotide sequence ID" value="NZ_CP039852.1"/>
</dbReference>
<evidence type="ECO:0000313" key="3">
    <source>
        <dbReference type="Proteomes" id="UP000304912"/>
    </source>
</evidence>
<evidence type="ECO:0000256" key="1">
    <source>
        <dbReference type="SAM" id="SignalP"/>
    </source>
</evidence>
<dbReference type="KEGG" id="salk:FBQ74_17040"/>
<dbReference type="OrthoDB" id="6398264at2"/>
<reference evidence="2 3" key="1">
    <citation type="submission" date="2019-04" db="EMBL/GenBank/DDBJ databases">
        <title>Salinimonas iocasae sp. nov., a halophilic bacterium isolated from the outer tube casing of tubeworms in Okinawa Trough.</title>
        <authorList>
            <person name="Zhang H."/>
            <person name="Wang H."/>
            <person name="Li C."/>
        </authorList>
    </citation>
    <scope>NUCLEOTIDE SEQUENCE [LARGE SCALE GENOMIC DNA]</scope>
    <source>
        <strain evidence="2 3">KX18D6</strain>
    </source>
</reference>
<dbReference type="EMBL" id="CP039852">
    <property type="protein sequence ID" value="QCZ95075.1"/>
    <property type="molecule type" value="Genomic_DNA"/>
</dbReference>
<proteinExistence type="predicted"/>
<dbReference type="Proteomes" id="UP000304912">
    <property type="component" value="Chromosome"/>
</dbReference>
<dbReference type="InterPro" id="IPR010835">
    <property type="entry name" value="DUF1439"/>
</dbReference>
<feature type="signal peptide" evidence="1">
    <location>
        <begin position="1"/>
        <end position="18"/>
    </location>
</feature>
<accession>A0A5B7YHS8</accession>